<dbReference type="AlphaFoldDB" id="A0A4C1U5K3"/>
<accession>A0A4C1U5K3</accession>
<keyword evidence="2" id="KW-1185">Reference proteome</keyword>
<proteinExistence type="predicted"/>
<name>A0A4C1U5K3_EUMVA</name>
<protein>
    <submittedName>
        <fullName evidence="1">Uncharacterized protein</fullName>
    </submittedName>
</protein>
<evidence type="ECO:0000313" key="2">
    <source>
        <dbReference type="Proteomes" id="UP000299102"/>
    </source>
</evidence>
<reference evidence="1 2" key="1">
    <citation type="journal article" date="2019" name="Commun. Biol.">
        <title>The bagworm genome reveals a unique fibroin gene that provides high tensile strength.</title>
        <authorList>
            <person name="Kono N."/>
            <person name="Nakamura H."/>
            <person name="Ohtoshi R."/>
            <person name="Tomita M."/>
            <person name="Numata K."/>
            <person name="Arakawa K."/>
        </authorList>
    </citation>
    <scope>NUCLEOTIDE SEQUENCE [LARGE SCALE GENOMIC DNA]</scope>
</reference>
<organism evidence="1 2">
    <name type="scientific">Eumeta variegata</name>
    <name type="common">Bagworm moth</name>
    <name type="synonym">Eumeta japonica</name>
    <dbReference type="NCBI Taxonomy" id="151549"/>
    <lineage>
        <taxon>Eukaryota</taxon>
        <taxon>Metazoa</taxon>
        <taxon>Ecdysozoa</taxon>
        <taxon>Arthropoda</taxon>
        <taxon>Hexapoda</taxon>
        <taxon>Insecta</taxon>
        <taxon>Pterygota</taxon>
        <taxon>Neoptera</taxon>
        <taxon>Endopterygota</taxon>
        <taxon>Lepidoptera</taxon>
        <taxon>Glossata</taxon>
        <taxon>Ditrysia</taxon>
        <taxon>Tineoidea</taxon>
        <taxon>Psychidae</taxon>
        <taxon>Oiketicinae</taxon>
        <taxon>Eumeta</taxon>
    </lineage>
</organism>
<gene>
    <name evidence="1" type="ORF">EVAR_11998_1</name>
</gene>
<dbReference type="EMBL" id="BGZK01000128">
    <property type="protein sequence ID" value="GBP21397.1"/>
    <property type="molecule type" value="Genomic_DNA"/>
</dbReference>
<evidence type="ECO:0000313" key="1">
    <source>
        <dbReference type="EMBL" id="GBP21397.1"/>
    </source>
</evidence>
<comment type="caution">
    <text evidence="1">The sequence shown here is derived from an EMBL/GenBank/DDBJ whole genome shotgun (WGS) entry which is preliminary data.</text>
</comment>
<dbReference type="Proteomes" id="UP000299102">
    <property type="component" value="Unassembled WGS sequence"/>
</dbReference>
<sequence>MISREECMNVRAFHAIGAGREARAERRGARAARSGNYSGITHGLRLVATQKRALGAARRAAWRAASMSSNWPTPAVTYCGVFKTRTKLLSVLQQFL</sequence>